<name>A0AA36EHM2_LACSI</name>
<sequence>MERILNEFGYNPSVYWLEPVISFDFDNSSDLQLDFPITLKAFLFCSFEKIEKAPITYYNPNHSLFFFYLKHGKPQYQTWSSKKFSAIKVIGLIETESFISVHFKAVRGSRNSVFEFTLADLPCLNLYDCISLFSLLSKDA</sequence>
<organism evidence="1 2">
    <name type="scientific">Lactuca saligna</name>
    <name type="common">Willowleaf lettuce</name>
    <dbReference type="NCBI Taxonomy" id="75948"/>
    <lineage>
        <taxon>Eukaryota</taxon>
        <taxon>Viridiplantae</taxon>
        <taxon>Streptophyta</taxon>
        <taxon>Embryophyta</taxon>
        <taxon>Tracheophyta</taxon>
        <taxon>Spermatophyta</taxon>
        <taxon>Magnoliopsida</taxon>
        <taxon>eudicotyledons</taxon>
        <taxon>Gunneridae</taxon>
        <taxon>Pentapetalae</taxon>
        <taxon>asterids</taxon>
        <taxon>campanulids</taxon>
        <taxon>Asterales</taxon>
        <taxon>Asteraceae</taxon>
        <taxon>Cichorioideae</taxon>
        <taxon>Cichorieae</taxon>
        <taxon>Lactucinae</taxon>
        <taxon>Lactuca</taxon>
    </lineage>
</organism>
<keyword evidence="2" id="KW-1185">Reference proteome</keyword>
<dbReference type="EMBL" id="OX465084">
    <property type="protein sequence ID" value="CAI9295962.1"/>
    <property type="molecule type" value="Genomic_DNA"/>
</dbReference>
<reference evidence="1" key="1">
    <citation type="submission" date="2023-04" db="EMBL/GenBank/DDBJ databases">
        <authorList>
            <person name="Vijverberg K."/>
            <person name="Xiong W."/>
            <person name="Schranz E."/>
        </authorList>
    </citation>
    <scope>NUCLEOTIDE SEQUENCE</scope>
</reference>
<gene>
    <name evidence="1" type="ORF">LSALG_LOCUS34875</name>
</gene>
<protein>
    <submittedName>
        <fullName evidence="1">Uncharacterized protein</fullName>
    </submittedName>
</protein>
<dbReference type="Proteomes" id="UP001177003">
    <property type="component" value="Chromosome 8"/>
</dbReference>
<dbReference type="AlphaFoldDB" id="A0AA36EHM2"/>
<accession>A0AA36EHM2</accession>
<proteinExistence type="predicted"/>
<evidence type="ECO:0000313" key="2">
    <source>
        <dbReference type="Proteomes" id="UP001177003"/>
    </source>
</evidence>
<evidence type="ECO:0000313" key="1">
    <source>
        <dbReference type="EMBL" id="CAI9295962.1"/>
    </source>
</evidence>